<keyword evidence="4" id="KW-1185">Reference proteome</keyword>
<dbReference type="AlphaFoldDB" id="A0A4Y5YBI5"/>
<feature type="coiled-coil region" evidence="1">
    <location>
        <begin position="337"/>
        <end position="364"/>
    </location>
</feature>
<gene>
    <name evidence="3" type="ORF">FH971_03615</name>
</gene>
<evidence type="ECO:0000256" key="2">
    <source>
        <dbReference type="SAM" id="Phobius"/>
    </source>
</evidence>
<dbReference type="RefSeq" id="WP_140233397.1">
    <property type="nucleotide sequence ID" value="NZ_CP041036.1"/>
</dbReference>
<keyword evidence="2" id="KW-0812">Transmembrane</keyword>
<evidence type="ECO:0000256" key="1">
    <source>
        <dbReference type="SAM" id="Coils"/>
    </source>
</evidence>
<sequence>MDKLQCEIIECYAKGAFNFEGNYFTSVDLSKEKFNILFPIDIYPSSDFTDGIGTVDIEDINFIFKDFHTLIEYIEYNDLKIIGNSYNKVILDSDGIIELGEFAQHYKEWIQIFDEIADHQYPVNDLSSGRNYIFIEKNDDKNSTVLSMNIDNVSEKDIYKLIKSISSPKLLLKSCLQKDAHQGEKRATLKSSLLKMIRNKNISLIEILSLGETLLNTFHKNYETYLRSFSFEDFIKDLEDDVGDFISKVEEQIQGFYVQALAVPGAVILASAFRGADKGISVALLFSTVLALTIVFSSLKSKTKFITRVADNTLTKLSIYKKRTADIKNTFAQQTILEKINAAIKSVEDTAEDCKREIQKLKNFIIVLVSTYVIVAILFEKI</sequence>
<feature type="transmembrane region" description="Helical" evidence="2">
    <location>
        <begin position="279"/>
        <end position="299"/>
    </location>
</feature>
<keyword evidence="2" id="KW-1133">Transmembrane helix</keyword>
<evidence type="ECO:0000313" key="3">
    <source>
        <dbReference type="EMBL" id="QDE30141.1"/>
    </source>
</evidence>
<name>A0A4Y5YBI5_9GAMM</name>
<protein>
    <submittedName>
        <fullName evidence="3">Uncharacterized protein</fullName>
    </submittedName>
</protein>
<evidence type="ECO:0000313" key="4">
    <source>
        <dbReference type="Proteomes" id="UP000319809"/>
    </source>
</evidence>
<dbReference type="EMBL" id="CP041036">
    <property type="protein sequence ID" value="QDE30141.1"/>
    <property type="molecule type" value="Genomic_DNA"/>
</dbReference>
<feature type="transmembrane region" description="Helical" evidence="2">
    <location>
        <begin position="361"/>
        <end position="379"/>
    </location>
</feature>
<reference evidence="3 4" key="1">
    <citation type="submission" date="2019-06" db="EMBL/GenBank/DDBJ databases">
        <title>The genome of Shewanella sp. SM1901.</title>
        <authorList>
            <person name="Cha Q."/>
        </authorList>
    </citation>
    <scope>NUCLEOTIDE SEQUENCE [LARGE SCALE GENOMIC DNA]</scope>
    <source>
        <strain evidence="3 4">SM1901</strain>
    </source>
</reference>
<dbReference type="KEGG" id="spol:FH971_03615"/>
<accession>A0A4Y5YBI5</accession>
<proteinExistence type="predicted"/>
<keyword evidence="2" id="KW-0472">Membrane</keyword>
<organism evidence="3 4">
    <name type="scientific">Shewanella polaris</name>
    <dbReference type="NCBI Taxonomy" id="2588449"/>
    <lineage>
        <taxon>Bacteria</taxon>
        <taxon>Pseudomonadati</taxon>
        <taxon>Pseudomonadota</taxon>
        <taxon>Gammaproteobacteria</taxon>
        <taxon>Alteromonadales</taxon>
        <taxon>Shewanellaceae</taxon>
        <taxon>Shewanella</taxon>
    </lineage>
</organism>
<dbReference type="Proteomes" id="UP000319809">
    <property type="component" value="Chromosome"/>
</dbReference>
<keyword evidence="1" id="KW-0175">Coiled coil</keyword>